<proteinExistence type="predicted"/>
<sequence>MASCAVARQPCLSHIHASTPEVSTDCRPGHFVSPYAKTATASSSSFACGRALQIAIPMSVSRTRRVARTASRYGGERQTTSADASNKFDVDDSQSFRRKALARLQGLLPAQWATTKYEDDEPEDDEPEEQFGMQTYGYQETGLANRTMITIRFQVHYQTYLGQELLIGGSHPSLGSWDTLAAIPMVWTPGDIWMAEVELPAGAVCFYKYLLAEGNRLEWQRGANHVLALPTEEHHVANRVYEATDLWSGEPTASSSAWQELLVRRIEEADEMRKMAEDDAEKSRMMAEAALTELIQARENASAAWQLLKEKGWLADPDAKEDTDVW</sequence>
<organism evidence="3">
    <name type="scientific">Pyramimonas obovata</name>
    <dbReference type="NCBI Taxonomy" id="1411642"/>
    <lineage>
        <taxon>Eukaryota</taxon>
        <taxon>Viridiplantae</taxon>
        <taxon>Chlorophyta</taxon>
        <taxon>Pyramimonadophyceae</taxon>
        <taxon>Pyramimonadales</taxon>
        <taxon>Pyramimonadaceae</taxon>
        <taxon>Pyramimonas</taxon>
        <taxon>Pyramimonas incertae sedis</taxon>
    </lineage>
</organism>
<dbReference type="SMART" id="SM01065">
    <property type="entry name" value="CBM_2"/>
    <property type="match status" value="1"/>
</dbReference>
<dbReference type="GO" id="GO:0016020">
    <property type="term" value="C:membrane"/>
    <property type="evidence" value="ECO:0007669"/>
    <property type="project" value="TreeGrafter"/>
</dbReference>
<dbReference type="PROSITE" id="PS51166">
    <property type="entry name" value="CBM20"/>
    <property type="match status" value="1"/>
</dbReference>
<dbReference type="EMBL" id="HBFA01024627">
    <property type="protein sequence ID" value="CAD8674998.1"/>
    <property type="molecule type" value="Transcribed_RNA"/>
</dbReference>
<reference evidence="3" key="1">
    <citation type="submission" date="2021-01" db="EMBL/GenBank/DDBJ databases">
        <authorList>
            <person name="Corre E."/>
            <person name="Pelletier E."/>
            <person name="Niang G."/>
            <person name="Scheremetjew M."/>
            <person name="Finn R."/>
            <person name="Kale V."/>
            <person name="Holt S."/>
            <person name="Cochrane G."/>
            <person name="Meng A."/>
            <person name="Brown T."/>
            <person name="Cohen L."/>
        </authorList>
    </citation>
    <scope>NUCLEOTIDE SEQUENCE</scope>
    <source>
        <strain evidence="3">CCMP722</strain>
    </source>
</reference>
<dbReference type="Pfam" id="PF00686">
    <property type="entry name" value="CBM_20"/>
    <property type="match status" value="1"/>
</dbReference>
<evidence type="ECO:0000259" key="2">
    <source>
        <dbReference type="PROSITE" id="PS51166"/>
    </source>
</evidence>
<feature type="domain" description="CBM20" evidence="2">
    <location>
        <begin position="143"/>
        <end position="249"/>
    </location>
</feature>
<dbReference type="InterPro" id="IPR013783">
    <property type="entry name" value="Ig-like_fold"/>
</dbReference>
<dbReference type="InterPro" id="IPR002044">
    <property type="entry name" value="CBM20"/>
</dbReference>
<dbReference type="SUPFAM" id="SSF49452">
    <property type="entry name" value="Starch-binding domain-like"/>
    <property type="match status" value="1"/>
</dbReference>
<dbReference type="Gene3D" id="2.60.40.10">
    <property type="entry name" value="Immunoglobulins"/>
    <property type="match status" value="1"/>
</dbReference>
<protein>
    <recommendedName>
        <fullName evidence="2">CBM20 domain-containing protein</fullName>
    </recommendedName>
</protein>
<evidence type="ECO:0000313" key="3">
    <source>
        <dbReference type="EMBL" id="CAD8674998.1"/>
    </source>
</evidence>
<gene>
    <name evidence="3" type="ORF">POBO1169_LOCUS12491</name>
</gene>
<dbReference type="PANTHER" id="PTHR15048">
    <property type="entry name" value="STARCH-BINDING DOMAIN-CONTAINING PROTEIN 1"/>
    <property type="match status" value="1"/>
</dbReference>
<accession>A0A7S0RF62</accession>
<dbReference type="GO" id="GO:2001070">
    <property type="term" value="F:starch binding"/>
    <property type="evidence" value="ECO:0007669"/>
    <property type="project" value="InterPro"/>
</dbReference>
<dbReference type="InterPro" id="IPR013784">
    <property type="entry name" value="Carb-bd-like_fold"/>
</dbReference>
<feature type="region of interest" description="Disordered" evidence="1">
    <location>
        <begin position="69"/>
        <end position="88"/>
    </location>
</feature>
<dbReference type="CDD" id="cd05467">
    <property type="entry name" value="CBM20"/>
    <property type="match status" value="1"/>
</dbReference>
<dbReference type="PANTHER" id="PTHR15048:SF0">
    <property type="entry name" value="STARCH-BINDING DOMAIN-CONTAINING PROTEIN 1"/>
    <property type="match status" value="1"/>
</dbReference>
<dbReference type="AlphaFoldDB" id="A0A7S0RF62"/>
<evidence type="ECO:0000256" key="1">
    <source>
        <dbReference type="SAM" id="MobiDB-lite"/>
    </source>
</evidence>
<name>A0A7S0RF62_9CHLO</name>